<name>A0ABV0RIF4_9TELE</name>
<keyword evidence="4" id="KW-1185">Reference proteome</keyword>
<evidence type="ECO:0000256" key="1">
    <source>
        <dbReference type="ARBA" id="ARBA00008455"/>
    </source>
</evidence>
<dbReference type="SUPFAM" id="SSF54001">
    <property type="entry name" value="Cysteine proteinases"/>
    <property type="match status" value="1"/>
</dbReference>
<protein>
    <recommendedName>
        <fullName evidence="2">Cathepsin propeptide inhibitor domain-containing protein</fullName>
    </recommendedName>
</protein>
<dbReference type="Gene3D" id="3.90.70.10">
    <property type="entry name" value="Cysteine proteinases"/>
    <property type="match status" value="2"/>
</dbReference>
<sequence length="132" mass="15348">NEEVWRRMVWEKNLRKIELHNLEYSMGKHTYNQGMNQFGDMIMNGYKPEYEGKLKKSLFIKPNFLEVPSAVDWRGKGYVTPVKNQNLVDCSRSQGNMGCHGGWMDWAFQYVMANRGLDSEASYPYVGRVGVL</sequence>
<comment type="caution">
    <text evidence="3">The sequence shown here is derived from an EMBL/GenBank/DDBJ whole genome shotgun (WGS) entry which is preliminary data.</text>
</comment>
<dbReference type="InterPro" id="IPR038765">
    <property type="entry name" value="Papain-like_cys_pep_sf"/>
</dbReference>
<comment type="similarity">
    <text evidence="1">Belongs to the peptidase C1 family.</text>
</comment>
<dbReference type="InterPro" id="IPR013201">
    <property type="entry name" value="Prot_inhib_I29"/>
</dbReference>
<evidence type="ECO:0000313" key="3">
    <source>
        <dbReference type="EMBL" id="MEQ2207824.1"/>
    </source>
</evidence>
<dbReference type="Pfam" id="PF00112">
    <property type="entry name" value="Peptidase_C1"/>
    <property type="match status" value="1"/>
</dbReference>
<dbReference type="EMBL" id="JAHRIN010046092">
    <property type="protein sequence ID" value="MEQ2207824.1"/>
    <property type="molecule type" value="Genomic_DNA"/>
</dbReference>
<dbReference type="Pfam" id="PF08246">
    <property type="entry name" value="Inhibitor_I29"/>
    <property type="match status" value="1"/>
</dbReference>
<evidence type="ECO:0000259" key="2">
    <source>
        <dbReference type="SMART" id="SM00848"/>
    </source>
</evidence>
<organism evidence="3 4">
    <name type="scientific">Xenoophorus captivus</name>
    <dbReference type="NCBI Taxonomy" id="1517983"/>
    <lineage>
        <taxon>Eukaryota</taxon>
        <taxon>Metazoa</taxon>
        <taxon>Chordata</taxon>
        <taxon>Craniata</taxon>
        <taxon>Vertebrata</taxon>
        <taxon>Euteleostomi</taxon>
        <taxon>Actinopterygii</taxon>
        <taxon>Neopterygii</taxon>
        <taxon>Teleostei</taxon>
        <taxon>Neoteleostei</taxon>
        <taxon>Acanthomorphata</taxon>
        <taxon>Ovalentaria</taxon>
        <taxon>Atherinomorphae</taxon>
        <taxon>Cyprinodontiformes</taxon>
        <taxon>Goodeidae</taxon>
        <taxon>Xenoophorus</taxon>
    </lineage>
</organism>
<gene>
    <name evidence="3" type="ORF">XENOCAPTIV_019281</name>
</gene>
<feature type="non-terminal residue" evidence="3">
    <location>
        <position position="1"/>
    </location>
</feature>
<accession>A0ABV0RIF4</accession>
<dbReference type="InterPro" id="IPR013128">
    <property type="entry name" value="Peptidase_C1A"/>
</dbReference>
<dbReference type="SMART" id="SM00848">
    <property type="entry name" value="Inhibitor_I29"/>
    <property type="match status" value="1"/>
</dbReference>
<feature type="domain" description="Cathepsin propeptide inhibitor" evidence="2">
    <location>
        <begin position="1"/>
        <end position="46"/>
    </location>
</feature>
<dbReference type="Proteomes" id="UP001434883">
    <property type="component" value="Unassembled WGS sequence"/>
</dbReference>
<reference evidence="3 4" key="1">
    <citation type="submission" date="2021-06" db="EMBL/GenBank/DDBJ databases">
        <authorList>
            <person name="Palmer J.M."/>
        </authorList>
    </citation>
    <scope>NUCLEOTIDE SEQUENCE [LARGE SCALE GENOMIC DNA]</scope>
    <source>
        <strain evidence="3 4">XC_2019</strain>
        <tissue evidence="3">Muscle</tissue>
    </source>
</reference>
<dbReference type="PANTHER" id="PTHR12411">
    <property type="entry name" value="CYSTEINE PROTEASE FAMILY C1-RELATED"/>
    <property type="match status" value="1"/>
</dbReference>
<dbReference type="InterPro" id="IPR000668">
    <property type="entry name" value="Peptidase_C1A_C"/>
</dbReference>
<evidence type="ECO:0000313" key="4">
    <source>
        <dbReference type="Proteomes" id="UP001434883"/>
    </source>
</evidence>
<proteinExistence type="inferred from homology"/>